<evidence type="ECO:0000256" key="2">
    <source>
        <dbReference type="ARBA" id="ARBA00022692"/>
    </source>
</evidence>
<feature type="transmembrane region" description="Helical" evidence="5">
    <location>
        <begin position="38"/>
        <end position="58"/>
    </location>
</feature>
<sequence length="218" mass="24293">MCKMNSFEEMKEKDQIQPFFSIWLNPKKTVRFVLEEKSIGYAIMFAILSGIAGSFIGILDTELYPMLPIWGIVLLCTLLGPIFGLLSVSVSSLVIWLFGKLFGGQATYKEMFKGLSIGGIPEIWLFPFMFIWMAFSPVTYFKNDIVPGDVSFTIIAVVASIASIVIGIWQIVINVAIVSEVHRFSTWRAVLTIFIPGLILVITLIMIVGIILVVFLGL</sequence>
<feature type="transmembrane region" description="Helical" evidence="5">
    <location>
        <begin position="111"/>
        <end position="134"/>
    </location>
</feature>
<evidence type="ECO:0000256" key="3">
    <source>
        <dbReference type="ARBA" id="ARBA00022989"/>
    </source>
</evidence>
<evidence type="ECO:0000259" key="6">
    <source>
        <dbReference type="Pfam" id="PF04893"/>
    </source>
</evidence>
<dbReference type="Proteomes" id="UP000618943">
    <property type="component" value="Unassembled WGS sequence"/>
</dbReference>
<feature type="transmembrane region" description="Helical" evidence="5">
    <location>
        <begin position="154"/>
        <end position="177"/>
    </location>
</feature>
<feature type="transmembrane region" description="Helical" evidence="5">
    <location>
        <begin position="189"/>
        <end position="216"/>
    </location>
</feature>
<evidence type="ECO:0000256" key="5">
    <source>
        <dbReference type="SAM" id="Phobius"/>
    </source>
</evidence>
<gene>
    <name evidence="7" type="ORF">JFL43_14440</name>
</gene>
<comment type="caution">
    <text evidence="7">The sequence shown here is derived from an EMBL/GenBank/DDBJ whole genome shotgun (WGS) entry which is preliminary data.</text>
</comment>
<organism evidence="7 8">
    <name type="scientific">Viridibacillus soli</name>
    <dbReference type="NCBI Taxonomy" id="2798301"/>
    <lineage>
        <taxon>Bacteria</taxon>
        <taxon>Bacillati</taxon>
        <taxon>Bacillota</taxon>
        <taxon>Bacilli</taxon>
        <taxon>Bacillales</taxon>
        <taxon>Caryophanaceae</taxon>
        <taxon>Viridibacillus</taxon>
    </lineage>
</organism>
<accession>A0ABS1H9E1</accession>
<feature type="domain" description="Yip1" evidence="6">
    <location>
        <begin position="21"/>
        <end position="205"/>
    </location>
</feature>
<feature type="transmembrane region" description="Helical" evidence="5">
    <location>
        <begin position="70"/>
        <end position="99"/>
    </location>
</feature>
<evidence type="ECO:0000256" key="1">
    <source>
        <dbReference type="ARBA" id="ARBA00004141"/>
    </source>
</evidence>
<comment type="subcellular location">
    <subcellularLocation>
        <location evidence="1">Membrane</location>
        <topology evidence="1">Multi-pass membrane protein</topology>
    </subcellularLocation>
</comment>
<keyword evidence="3 5" id="KW-1133">Transmembrane helix</keyword>
<keyword evidence="8" id="KW-1185">Reference proteome</keyword>
<evidence type="ECO:0000256" key="4">
    <source>
        <dbReference type="ARBA" id="ARBA00023136"/>
    </source>
</evidence>
<name>A0ABS1H9E1_9BACL</name>
<proteinExistence type="predicted"/>
<dbReference type="InterPro" id="IPR006977">
    <property type="entry name" value="Yip1_dom"/>
</dbReference>
<dbReference type="Pfam" id="PF04893">
    <property type="entry name" value="Yip1"/>
    <property type="match status" value="1"/>
</dbReference>
<evidence type="ECO:0000313" key="7">
    <source>
        <dbReference type="EMBL" id="MBK3496037.1"/>
    </source>
</evidence>
<keyword evidence="4 5" id="KW-0472">Membrane</keyword>
<evidence type="ECO:0000313" key="8">
    <source>
        <dbReference type="Proteomes" id="UP000618943"/>
    </source>
</evidence>
<protein>
    <submittedName>
        <fullName evidence="7">YIP1 family protein</fullName>
    </submittedName>
</protein>
<reference evidence="7 8" key="1">
    <citation type="submission" date="2020-12" db="EMBL/GenBank/DDBJ databases">
        <title>YIM B01967 draft genome.</title>
        <authorList>
            <person name="Yan X."/>
        </authorList>
    </citation>
    <scope>NUCLEOTIDE SEQUENCE [LARGE SCALE GENOMIC DNA]</scope>
    <source>
        <strain evidence="7 8">YIM B01967</strain>
    </source>
</reference>
<keyword evidence="2 5" id="KW-0812">Transmembrane</keyword>
<dbReference type="EMBL" id="JAEOAH010000023">
    <property type="protein sequence ID" value="MBK3496037.1"/>
    <property type="molecule type" value="Genomic_DNA"/>
</dbReference>